<dbReference type="GO" id="GO:0006824">
    <property type="term" value="P:cobalt ion transport"/>
    <property type="evidence" value="ECO:0007669"/>
    <property type="project" value="InterPro"/>
</dbReference>
<dbReference type="KEGG" id="cmah:C1I91_04690"/>
<dbReference type="InterPro" id="IPR052770">
    <property type="entry name" value="Cobalt_transport_CbiQ"/>
</dbReference>
<evidence type="ECO:0000313" key="8">
    <source>
        <dbReference type="Proteomes" id="UP000286268"/>
    </source>
</evidence>
<evidence type="ECO:0000256" key="1">
    <source>
        <dbReference type="ARBA" id="ARBA00004651"/>
    </source>
</evidence>
<keyword evidence="2" id="KW-1003">Cell membrane</keyword>
<dbReference type="EMBL" id="CP025746">
    <property type="protein sequence ID" value="QAA35226.1"/>
    <property type="molecule type" value="Genomic_DNA"/>
</dbReference>
<comment type="subcellular location">
    <subcellularLocation>
        <location evidence="1">Cell membrane</location>
        <topology evidence="1">Multi-pass membrane protein</topology>
    </subcellularLocation>
</comment>
<dbReference type="InterPro" id="IPR012809">
    <property type="entry name" value="ECF_CbiQ"/>
</dbReference>
<dbReference type="GO" id="GO:0043190">
    <property type="term" value="C:ATP-binding cassette (ABC) transporter complex"/>
    <property type="evidence" value="ECO:0007669"/>
    <property type="project" value="InterPro"/>
</dbReference>
<dbReference type="AlphaFoldDB" id="A0A3R5QYJ4"/>
<feature type="transmembrane region" description="Helical" evidence="6">
    <location>
        <begin position="22"/>
        <end position="54"/>
    </location>
</feature>
<proteinExistence type="predicted"/>
<evidence type="ECO:0000256" key="2">
    <source>
        <dbReference type="ARBA" id="ARBA00022475"/>
    </source>
</evidence>
<evidence type="ECO:0000256" key="6">
    <source>
        <dbReference type="SAM" id="Phobius"/>
    </source>
</evidence>
<feature type="transmembrane region" description="Helical" evidence="6">
    <location>
        <begin position="66"/>
        <end position="86"/>
    </location>
</feature>
<keyword evidence="5 6" id="KW-0472">Membrane</keyword>
<keyword evidence="3 6" id="KW-0812">Transmembrane</keyword>
<sequence length="257" mass="29093">MISIDKLAYISALRNKSPIEKFLFSMITLIFCLGLNKPLISLLVLIFMSTILVNKGQLPLKTYIKLMLLPFTFLIIGVLTIAVNIVDGSKASFIIFHLKSVSIGCTMDSLKTAGEIGLKALASVACLYFLILTTPVFEILIVLRKLKCPKLFVELMGLIYRFIFVILDRANMIFISQNSRLGYSNIRLGYNSLGKLVASLFISSYKKSQDVYMAMEARGYMGEINLIYDKQNTSYRNMLKILSFEIVLVIIRIVIYY</sequence>
<dbReference type="PANTHER" id="PTHR43723">
    <property type="entry name" value="COBALT TRANSPORT PROTEIN CBIQ"/>
    <property type="match status" value="1"/>
</dbReference>
<dbReference type="Proteomes" id="UP000286268">
    <property type="component" value="Chromosome"/>
</dbReference>
<dbReference type="Pfam" id="PF02361">
    <property type="entry name" value="CbiQ"/>
    <property type="match status" value="1"/>
</dbReference>
<organism evidence="7 8">
    <name type="scientific">Clostridium manihotivorum</name>
    <dbReference type="NCBI Taxonomy" id="2320868"/>
    <lineage>
        <taxon>Bacteria</taxon>
        <taxon>Bacillati</taxon>
        <taxon>Bacillota</taxon>
        <taxon>Clostridia</taxon>
        <taxon>Eubacteriales</taxon>
        <taxon>Clostridiaceae</taxon>
        <taxon>Clostridium</taxon>
    </lineage>
</organism>
<reference evidence="7 8" key="1">
    <citation type="submission" date="2018-01" db="EMBL/GenBank/DDBJ databases">
        <title>Genome Sequencing and Assembly of Anaerobacter polyendosporus strain CT4.</title>
        <authorList>
            <person name="Tachaapaikoon C."/>
            <person name="Sutheeworapong S."/>
            <person name="Jenjaroenpun P."/>
            <person name="Wongsurawat T."/>
            <person name="Nookeaw I."/>
            <person name="Cheawchanlertfa P."/>
            <person name="Kosugi A."/>
            <person name="Cheevadhanarak S."/>
            <person name="Ratanakhanokchai K."/>
        </authorList>
    </citation>
    <scope>NUCLEOTIDE SEQUENCE [LARGE SCALE GENOMIC DNA]</scope>
    <source>
        <strain evidence="7 8">CT4</strain>
    </source>
</reference>
<keyword evidence="8" id="KW-1185">Reference proteome</keyword>
<dbReference type="PANTHER" id="PTHR43723:SF1">
    <property type="entry name" value="COBALT TRANSPORT PROTEIN CBIQ"/>
    <property type="match status" value="1"/>
</dbReference>
<name>A0A3R5QYJ4_9CLOT</name>
<evidence type="ECO:0000256" key="3">
    <source>
        <dbReference type="ARBA" id="ARBA00022692"/>
    </source>
</evidence>
<keyword evidence="4 6" id="KW-1133">Transmembrane helix</keyword>
<evidence type="ECO:0000256" key="5">
    <source>
        <dbReference type="ARBA" id="ARBA00023136"/>
    </source>
</evidence>
<protein>
    <submittedName>
        <fullName evidence="7">Cobalt ECF transporter T component CbiQ</fullName>
    </submittedName>
</protein>
<gene>
    <name evidence="7" type="primary">cbiQ</name>
    <name evidence="7" type="ORF">C1I91_04690</name>
</gene>
<feature type="transmembrane region" description="Helical" evidence="6">
    <location>
        <begin position="238"/>
        <end position="256"/>
    </location>
</feature>
<dbReference type="CDD" id="cd16914">
    <property type="entry name" value="EcfT"/>
    <property type="match status" value="1"/>
</dbReference>
<evidence type="ECO:0000256" key="4">
    <source>
        <dbReference type="ARBA" id="ARBA00022989"/>
    </source>
</evidence>
<dbReference type="NCBIfam" id="TIGR02454">
    <property type="entry name" value="ECF_T_CbiQ"/>
    <property type="match status" value="1"/>
</dbReference>
<dbReference type="OrthoDB" id="9815246at2"/>
<evidence type="ECO:0000313" key="7">
    <source>
        <dbReference type="EMBL" id="QAA35226.1"/>
    </source>
</evidence>
<feature type="transmembrane region" description="Helical" evidence="6">
    <location>
        <begin position="120"/>
        <end position="143"/>
    </location>
</feature>
<dbReference type="InterPro" id="IPR003339">
    <property type="entry name" value="ABC/ECF_trnsptr_transmembrane"/>
</dbReference>
<accession>A0A3R5QYJ4</accession>